<sequence length="256" mass="29799">MSTHGFCAGTLVHTEQGLIPIQEIKVGDMVLSKPESNEGEIGYTPVVSTFQHNKQPLWLLQADKFYGRDINNKIVKIVQLDKYENDTYNLLVTPNHPIWVVGIGILDEYNNVSNQYEPYSQPHWKRIDQLQQYEMIVNNDGILFSIARVQPLYQFKEANNKEALANIAWYQQNYHITSDMEDYDNYNFNWGWAINVLKYQDADSAKGMRLIGKPWDDNSSFDPENGGAPYTATVYNFETERYYTYFVQRSGIWVHQ</sequence>
<accession>A0ABY8S8I9</accession>
<evidence type="ECO:0000313" key="1">
    <source>
        <dbReference type="EMBL" id="WHP07137.1"/>
    </source>
</evidence>
<dbReference type="Proteomes" id="UP001229836">
    <property type="component" value="Chromosome"/>
</dbReference>
<dbReference type="SUPFAM" id="SSF51294">
    <property type="entry name" value="Hedgehog/intein (Hint) domain"/>
    <property type="match status" value="1"/>
</dbReference>
<dbReference type="InterPro" id="IPR036844">
    <property type="entry name" value="Hint_dom_sf"/>
</dbReference>
<gene>
    <name evidence="1" type="ORF">QLH32_06685</name>
</gene>
<dbReference type="Gene3D" id="2.170.16.10">
    <property type="entry name" value="Hedgehog/Intein (Hint) domain"/>
    <property type="match status" value="1"/>
</dbReference>
<dbReference type="RefSeq" id="WP_283268776.1">
    <property type="nucleotide sequence ID" value="NZ_CP125669.1"/>
</dbReference>
<proteinExistence type="predicted"/>
<dbReference type="EMBL" id="CP125669">
    <property type="protein sequence ID" value="WHP07137.1"/>
    <property type="molecule type" value="Genomic_DNA"/>
</dbReference>
<evidence type="ECO:0008006" key="3">
    <source>
        <dbReference type="Google" id="ProtNLM"/>
    </source>
</evidence>
<organism evidence="1 2">
    <name type="scientific">Acinetobacter corruptisaponis</name>
    <dbReference type="NCBI Taxonomy" id="3045147"/>
    <lineage>
        <taxon>Bacteria</taxon>
        <taxon>Pseudomonadati</taxon>
        <taxon>Pseudomonadota</taxon>
        <taxon>Gammaproteobacteria</taxon>
        <taxon>Moraxellales</taxon>
        <taxon>Moraxellaceae</taxon>
        <taxon>Acinetobacter</taxon>
    </lineage>
</organism>
<reference evidence="1 2" key="1">
    <citation type="submission" date="2023-05" db="EMBL/GenBank/DDBJ databases">
        <title>The complete genome of Acinetobacter sp. nov KCTC 92772.</title>
        <authorList>
            <person name="Zhou G."/>
        </authorList>
    </citation>
    <scope>NUCLEOTIDE SEQUENCE [LARGE SCALE GENOMIC DNA]</scope>
    <source>
        <strain evidence="1 2">KCTC 92772</strain>
    </source>
</reference>
<evidence type="ECO:0000313" key="2">
    <source>
        <dbReference type="Proteomes" id="UP001229836"/>
    </source>
</evidence>
<protein>
    <recommendedName>
        <fullName evidence="3">Hint domain-containing protein</fullName>
    </recommendedName>
</protein>
<keyword evidence="2" id="KW-1185">Reference proteome</keyword>
<name>A0ABY8S8I9_9GAMM</name>